<proteinExistence type="predicted"/>
<sequence length="299" mass="33530">MIQETGKRMQVVIHAGAHHTDEDRLINCLSSNREMLARHGTNVPDPQRYRRLVRDVLHHAQDAGLAPDARDVLVDAISNDGAVDRLVLSNPGFFGTPKMAVNGGVFYGAAEHRLNLFRQLFPDDHLELFIGVVNPATFLPPLLKDTDFDTVEALLRGYAATDLRWSELITRVRSHHPDIPITIWCNEDTPLIWSQVVRELAGIDPTVTFDGEFSLIEEIMTPAGRERFRGYLASHPGLTEVQKRRVVAAFLDKFADEAAIEEELDAPGWTDALVATLSELYDEDIYTIQRMQGVQVITP</sequence>
<organism evidence="1 2">
    <name type="scientific">Roseovarius mucosus DSM 17069</name>
    <dbReference type="NCBI Taxonomy" id="1288298"/>
    <lineage>
        <taxon>Bacteria</taxon>
        <taxon>Pseudomonadati</taxon>
        <taxon>Pseudomonadota</taxon>
        <taxon>Alphaproteobacteria</taxon>
        <taxon>Rhodobacterales</taxon>
        <taxon>Roseobacteraceae</taxon>
        <taxon>Roseovarius</taxon>
    </lineage>
</organism>
<dbReference type="OrthoDB" id="7816979at2"/>
<dbReference type="STRING" id="215743.ROSMUCSMR3_00280"/>
<dbReference type="Proteomes" id="UP000030021">
    <property type="component" value="Unassembled WGS sequence"/>
</dbReference>
<evidence type="ECO:0000313" key="2">
    <source>
        <dbReference type="Proteomes" id="UP000030021"/>
    </source>
</evidence>
<dbReference type="HOGENOM" id="CLU_955920_0_0_5"/>
<accession>A0A0A0HN47</accession>
<name>A0A0A0HN47_9RHOB</name>
<comment type="caution">
    <text evidence="1">The sequence shown here is derived from an EMBL/GenBank/DDBJ whole genome shotgun (WGS) entry which is preliminary data.</text>
</comment>
<dbReference type="eggNOG" id="ENOG502Z7JV">
    <property type="taxonomic scope" value="Bacteria"/>
</dbReference>
<reference evidence="1 2" key="1">
    <citation type="submission" date="2013-01" db="EMBL/GenBank/DDBJ databases">
        <authorList>
            <person name="Fiebig A."/>
            <person name="Goeker M."/>
            <person name="Klenk H.-P.P."/>
        </authorList>
    </citation>
    <scope>NUCLEOTIDE SEQUENCE [LARGE SCALE GENOMIC DNA]</scope>
    <source>
        <strain evidence="1 2">DSM 17069</strain>
    </source>
</reference>
<dbReference type="EMBL" id="AONH01000007">
    <property type="protein sequence ID" value="KGM88635.1"/>
    <property type="molecule type" value="Genomic_DNA"/>
</dbReference>
<dbReference type="PATRIC" id="fig|1288298.3.peg.1482"/>
<evidence type="ECO:0000313" key="1">
    <source>
        <dbReference type="EMBL" id="KGM88635.1"/>
    </source>
</evidence>
<protein>
    <submittedName>
        <fullName evidence="1">Uncharacterized protein</fullName>
    </submittedName>
</protein>
<gene>
    <name evidence="1" type="ORF">rosmuc_01470</name>
</gene>
<dbReference type="AlphaFoldDB" id="A0A0A0HN47"/>
<dbReference type="RefSeq" id="WP_052115290.1">
    <property type="nucleotide sequence ID" value="NZ_KN293978.2"/>
</dbReference>